<dbReference type="InterPro" id="IPR013057">
    <property type="entry name" value="AA_transpt_TM"/>
</dbReference>
<dbReference type="EMBL" id="CAKOGP040001881">
    <property type="protein sequence ID" value="CAJ1955199.1"/>
    <property type="molecule type" value="Genomic_DNA"/>
</dbReference>
<feature type="transmembrane region" description="Helical" evidence="5">
    <location>
        <begin position="243"/>
        <end position="265"/>
    </location>
</feature>
<accession>A0AAD2PVH4</accession>
<sequence length="451" mass="48979">MLEMEENFHHRNSAQNGSIEMQSVNDFGDNDSQEINPLVPLGEENSKDLAFDDGHGGPPPGSATSSQVVINIVISFVGAGLLGVPNAFMKSGWLLGSAALLVVSALNVYAMLRLPAVQVALQAKYPAEQLHTYGDVGRCVMGRTGEIVVQMCLAISQAGFGTAYIIFIAANIKSIAHVSRLYICLGCIPGLVLLVQFRDLKSLSPFSLLANTANFAALCSVLFQDYESYTPHNDTIHAIKWDGLWYVIAVTIYSMEGVGLILSLKGSSKNQQQFPKLFIGTITIISLFMAFFGAAGYVGFGNATDAPITLNMASNWSTMFVKLALCLGLYLTFPIMMFPIWNIFEGWNEKIFRDSTLGRVCSRSSVVLMAATIAYSFPHFGKFLGLVGSSICTMLAFIFPCYFHLEVLGSELSWLQYSLDVTILIGAVLFALKGTYESVIGMMNGEGGEEL</sequence>
<feature type="transmembrane region" description="Helical" evidence="5">
    <location>
        <begin position="383"/>
        <end position="405"/>
    </location>
</feature>
<dbReference type="Proteomes" id="UP001295423">
    <property type="component" value="Unassembled WGS sequence"/>
</dbReference>
<dbReference type="Pfam" id="PF01490">
    <property type="entry name" value="Aa_trans"/>
    <property type="match status" value="1"/>
</dbReference>
<evidence type="ECO:0000256" key="1">
    <source>
        <dbReference type="ARBA" id="ARBA00004141"/>
    </source>
</evidence>
<evidence type="ECO:0000256" key="4">
    <source>
        <dbReference type="ARBA" id="ARBA00023136"/>
    </source>
</evidence>
<feature type="transmembrane region" description="Helical" evidence="5">
    <location>
        <begin position="94"/>
        <end position="112"/>
    </location>
</feature>
<evidence type="ECO:0000313" key="8">
    <source>
        <dbReference type="Proteomes" id="UP001295423"/>
    </source>
</evidence>
<comment type="subcellular location">
    <subcellularLocation>
        <location evidence="1">Membrane</location>
        <topology evidence="1">Multi-pass membrane protein</topology>
    </subcellularLocation>
</comment>
<gene>
    <name evidence="7" type="ORF">CYCCA115_LOCUS15633</name>
</gene>
<dbReference type="PANTHER" id="PTHR22950:SF349">
    <property type="entry name" value="AMINO ACID TRANSPORTER TRANSMEMBRANE DOMAIN-CONTAINING PROTEIN"/>
    <property type="match status" value="1"/>
</dbReference>
<feature type="domain" description="Amino acid transporter transmembrane" evidence="6">
    <location>
        <begin position="64"/>
        <end position="438"/>
    </location>
</feature>
<dbReference type="AlphaFoldDB" id="A0AAD2PVH4"/>
<feature type="transmembrane region" description="Helical" evidence="5">
    <location>
        <begin position="175"/>
        <end position="194"/>
    </location>
</feature>
<protein>
    <recommendedName>
        <fullName evidence="6">Amino acid transporter transmembrane domain-containing protein</fullName>
    </recommendedName>
</protein>
<comment type="caution">
    <text evidence="7">The sequence shown here is derived from an EMBL/GenBank/DDBJ whole genome shotgun (WGS) entry which is preliminary data.</text>
</comment>
<feature type="transmembrane region" description="Helical" evidence="5">
    <location>
        <begin position="277"/>
        <end position="300"/>
    </location>
</feature>
<feature type="transmembrane region" description="Helical" evidence="5">
    <location>
        <begin position="417"/>
        <end position="436"/>
    </location>
</feature>
<keyword evidence="2 5" id="KW-0812">Transmembrane</keyword>
<dbReference type="GO" id="GO:0005774">
    <property type="term" value="C:vacuolar membrane"/>
    <property type="evidence" value="ECO:0007669"/>
    <property type="project" value="TreeGrafter"/>
</dbReference>
<evidence type="ECO:0000256" key="5">
    <source>
        <dbReference type="SAM" id="Phobius"/>
    </source>
</evidence>
<organism evidence="7 8">
    <name type="scientific">Cylindrotheca closterium</name>
    <dbReference type="NCBI Taxonomy" id="2856"/>
    <lineage>
        <taxon>Eukaryota</taxon>
        <taxon>Sar</taxon>
        <taxon>Stramenopiles</taxon>
        <taxon>Ochrophyta</taxon>
        <taxon>Bacillariophyta</taxon>
        <taxon>Bacillariophyceae</taxon>
        <taxon>Bacillariophycidae</taxon>
        <taxon>Bacillariales</taxon>
        <taxon>Bacillariaceae</taxon>
        <taxon>Cylindrotheca</taxon>
    </lineage>
</organism>
<evidence type="ECO:0000256" key="3">
    <source>
        <dbReference type="ARBA" id="ARBA00022989"/>
    </source>
</evidence>
<evidence type="ECO:0000256" key="2">
    <source>
        <dbReference type="ARBA" id="ARBA00022692"/>
    </source>
</evidence>
<evidence type="ECO:0000313" key="7">
    <source>
        <dbReference type="EMBL" id="CAJ1955199.1"/>
    </source>
</evidence>
<feature type="transmembrane region" description="Helical" evidence="5">
    <location>
        <begin position="320"/>
        <end position="344"/>
    </location>
</feature>
<feature type="transmembrane region" description="Helical" evidence="5">
    <location>
        <begin position="147"/>
        <end position="169"/>
    </location>
</feature>
<feature type="transmembrane region" description="Helical" evidence="5">
    <location>
        <begin position="68"/>
        <end position="88"/>
    </location>
</feature>
<reference evidence="7" key="1">
    <citation type="submission" date="2023-08" db="EMBL/GenBank/DDBJ databases">
        <authorList>
            <person name="Audoor S."/>
            <person name="Bilcke G."/>
        </authorList>
    </citation>
    <scope>NUCLEOTIDE SEQUENCE</scope>
</reference>
<dbReference type="PANTHER" id="PTHR22950">
    <property type="entry name" value="AMINO ACID TRANSPORTER"/>
    <property type="match status" value="1"/>
</dbReference>
<keyword evidence="8" id="KW-1185">Reference proteome</keyword>
<keyword evidence="3 5" id="KW-1133">Transmembrane helix</keyword>
<proteinExistence type="predicted"/>
<keyword evidence="4 5" id="KW-0472">Membrane</keyword>
<name>A0AAD2PVH4_9STRA</name>
<dbReference type="GO" id="GO:0015179">
    <property type="term" value="F:L-amino acid transmembrane transporter activity"/>
    <property type="evidence" value="ECO:0007669"/>
    <property type="project" value="TreeGrafter"/>
</dbReference>
<evidence type="ECO:0000259" key="6">
    <source>
        <dbReference type="Pfam" id="PF01490"/>
    </source>
</evidence>